<keyword evidence="3" id="KW-1185">Reference proteome</keyword>
<evidence type="ECO:0000256" key="1">
    <source>
        <dbReference type="SAM" id="MobiDB-lite"/>
    </source>
</evidence>
<evidence type="ECO:0000313" key="3">
    <source>
        <dbReference type="Proteomes" id="UP000294901"/>
    </source>
</evidence>
<accession>A0A4R6JSA7</accession>
<dbReference type="Proteomes" id="UP000294901">
    <property type="component" value="Unassembled WGS sequence"/>
</dbReference>
<gene>
    <name evidence="2" type="ORF">C8E87_3175</name>
</gene>
<reference evidence="2 3" key="1">
    <citation type="submission" date="2019-03" db="EMBL/GenBank/DDBJ databases">
        <title>Sequencing the genomes of 1000 actinobacteria strains.</title>
        <authorList>
            <person name="Klenk H.-P."/>
        </authorList>
    </citation>
    <scope>NUCLEOTIDE SEQUENCE [LARGE SCALE GENOMIC DNA]</scope>
    <source>
        <strain evidence="2 3">DSM 43805</strain>
    </source>
</reference>
<sequence>MPGRRWPALAVSDRWLSVSPTKPPAAGTPGSAGSLPTRDSAIGDVAVRRRPTLDPTSPPAGQPVATYPPRAGRTGPSGQGRSPLEPGRRCDATPTPGPRPPPAAKPATPRYPRRRRALMPTRWNRGTFTPHRPPPPPAHRPRLVRLDRLVPYPPETVRSVTLQFDADRLWIDITAELPETAYPSGAGPAGPSPGGRGRSGDHPPDVGAVDAGRPATSAHHPAAKDPVRTAPGDCVLLSTQGPVGGGHRAHAQVPTSTSWRRRGPRSGRLARSRFVGAFHVKRCCAE</sequence>
<dbReference type="EMBL" id="SNWR01000001">
    <property type="protein sequence ID" value="TDO39484.1"/>
    <property type="molecule type" value="Genomic_DNA"/>
</dbReference>
<dbReference type="AlphaFoldDB" id="A0A4R6JSA7"/>
<feature type="compositionally biased region" description="Pro residues" evidence="1">
    <location>
        <begin position="95"/>
        <end position="104"/>
    </location>
</feature>
<feature type="region of interest" description="Disordered" evidence="1">
    <location>
        <begin position="1"/>
        <end position="142"/>
    </location>
</feature>
<comment type="caution">
    <text evidence="2">The sequence shown here is derived from an EMBL/GenBank/DDBJ whole genome shotgun (WGS) entry which is preliminary data.</text>
</comment>
<protein>
    <submittedName>
        <fullName evidence="2">Uncharacterized protein</fullName>
    </submittedName>
</protein>
<feature type="region of interest" description="Disordered" evidence="1">
    <location>
        <begin position="180"/>
        <end position="267"/>
    </location>
</feature>
<proteinExistence type="predicted"/>
<organism evidence="2 3">
    <name type="scientific">Paractinoplanes brasiliensis</name>
    <dbReference type="NCBI Taxonomy" id="52695"/>
    <lineage>
        <taxon>Bacteria</taxon>
        <taxon>Bacillati</taxon>
        <taxon>Actinomycetota</taxon>
        <taxon>Actinomycetes</taxon>
        <taxon>Micromonosporales</taxon>
        <taxon>Micromonosporaceae</taxon>
        <taxon>Paractinoplanes</taxon>
    </lineage>
</organism>
<evidence type="ECO:0000313" key="2">
    <source>
        <dbReference type="EMBL" id="TDO39484.1"/>
    </source>
</evidence>
<name>A0A4R6JSA7_9ACTN</name>